<keyword evidence="2" id="KW-0378">Hydrolase</keyword>
<gene>
    <name evidence="2" type="ORF">Q7A36_10610</name>
</gene>
<evidence type="ECO:0000259" key="1">
    <source>
        <dbReference type="Pfam" id="PF00089"/>
    </source>
</evidence>
<dbReference type="Proteomes" id="UP001243009">
    <property type="component" value="Unassembled WGS sequence"/>
</dbReference>
<organism evidence="2 3">
    <name type="scientific">Paracraurococcus lichenis</name>
    <dbReference type="NCBI Taxonomy" id="3064888"/>
    <lineage>
        <taxon>Bacteria</taxon>
        <taxon>Pseudomonadati</taxon>
        <taxon>Pseudomonadota</taxon>
        <taxon>Alphaproteobacteria</taxon>
        <taxon>Acetobacterales</taxon>
        <taxon>Roseomonadaceae</taxon>
        <taxon>Paracraurococcus</taxon>
    </lineage>
</organism>
<dbReference type="Gene3D" id="2.40.10.10">
    <property type="entry name" value="Trypsin-like serine proteases"/>
    <property type="match status" value="2"/>
</dbReference>
<dbReference type="SUPFAM" id="SSF50494">
    <property type="entry name" value="Trypsin-like serine proteases"/>
    <property type="match status" value="1"/>
</dbReference>
<evidence type="ECO:0000313" key="3">
    <source>
        <dbReference type="Proteomes" id="UP001243009"/>
    </source>
</evidence>
<evidence type="ECO:0000313" key="2">
    <source>
        <dbReference type="EMBL" id="MDO9708791.1"/>
    </source>
</evidence>
<dbReference type="RefSeq" id="WP_305103656.1">
    <property type="nucleotide sequence ID" value="NZ_JAUTWS010000008.1"/>
</dbReference>
<dbReference type="InterPro" id="IPR009003">
    <property type="entry name" value="Peptidase_S1_PA"/>
</dbReference>
<dbReference type="EC" id="3.4.21.-" evidence="2"/>
<dbReference type="Pfam" id="PF00089">
    <property type="entry name" value="Trypsin"/>
    <property type="match status" value="1"/>
</dbReference>
<sequence length="81" mass="8687">MLALPVPALHAQEPRRLPRAVLPGIGAADPRRPVGMTQRPWRALGRVQLETGGLCTGALVGPRLVLTVAHCLVAPRTRAWV</sequence>
<keyword evidence="3" id="KW-1185">Reference proteome</keyword>
<proteinExistence type="predicted"/>
<dbReference type="InterPro" id="IPR043504">
    <property type="entry name" value="Peptidase_S1_PA_chymotrypsin"/>
</dbReference>
<dbReference type="InterPro" id="IPR001254">
    <property type="entry name" value="Trypsin_dom"/>
</dbReference>
<feature type="domain" description="Peptidase S1" evidence="1">
    <location>
        <begin position="38"/>
        <end position="74"/>
    </location>
</feature>
<comment type="caution">
    <text evidence="2">The sequence shown here is derived from an EMBL/GenBank/DDBJ whole genome shotgun (WGS) entry which is preliminary data.</text>
</comment>
<reference evidence="2 3" key="1">
    <citation type="submission" date="2023-08" db="EMBL/GenBank/DDBJ databases">
        <title>The draft genome sequence of Paracraurococcus sp. LOR1-02.</title>
        <authorList>
            <person name="Kingkaew E."/>
            <person name="Tanasupawat S."/>
        </authorList>
    </citation>
    <scope>NUCLEOTIDE SEQUENCE [LARGE SCALE GENOMIC DNA]</scope>
    <source>
        <strain evidence="2 3">LOR1-02</strain>
    </source>
</reference>
<protein>
    <submittedName>
        <fullName evidence="2">Trypsin-like serine protease</fullName>
        <ecNumber evidence="2">3.4.21.-</ecNumber>
    </submittedName>
</protein>
<name>A0ABT9DY21_9PROT</name>
<dbReference type="EMBL" id="JAUTWS010000008">
    <property type="protein sequence ID" value="MDO9708791.1"/>
    <property type="molecule type" value="Genomic_DNA"/>
</dbReference>
<accession>A0ABT9DY21</accession>
<dbReference type="GO" id="GO:0016787">
    <property type="term" value="F:hydrolase activity"/>
    <property type="evidence" value="ECO:0007669"/>
    <property type="project" value="UniProtKB-KW"/>
</dbReference>